<keyword evidence="2" id="KW-0413">Isomerase</keyword>
<evidence type="ECO:0000256" key="2">
    <source>
        <dbReference type="ARBA" id="ARBA00023235"/>
    </source>
</evidence>
<dbReference type="InterPro" id="IPR036263">
    <property type="entry name" value="Chorismate_II_sf"/>
</dbReference>
<evidence type="ECO:0000256" key="1">
    <source>
        <dbReference type="ARBA" id="ARBA00012404"/>
    </source>
</evidence>
<accession>A0A657LZE2</accession>
<dbReference type="Gene3D" id="1.20.59.10">
    <property type="entry name" value="Chorismate mutase"/>
    <property type="match status" value="1"/>
</dbReference>
<dbReference type="RefSeq" id="WP_071831080.1">
    <property type="nucleotide sequence ID" value="NZ_LSRP01000002.1"/>
</dbReference>
<dbReference type="SMART" id="SM00830">
    <property type="entry name" value="CM_2"/>
    <property type="match status" value="1"/>
</dbReference>
<dbReference type="GO" id="GO:0046417">
    <property type="term" value="P:chorismate metabolic process"/>
    <property type="evidence" value="ECO:0007669"/>
    <property type="project" value="InterPro"/>
</dbReference>
<dbReference type="GO" id="GO:0016835">
    <property type="term" value="F:carbon-oxygen lyase activity"/>
    <property type="evidence" value="ECO:0007669"/>
    <property type="project" value="InterPro"/>
</dbReference>
<dbReference type="GO" id="GO:0009697">
    <property type="term" value="P:salicylic acid biosynthetic process"/>
    <property type="evidence" value="ECO:0007669"/>
    <property type="project" value="InterPro"/>
</dbReference>
<dbReference type="PROSITE" id="PS51168">
    <property type="entry name" value="CHORISMATE_MUT_2"/>
    <property type="match status" value="1"/>
</dbReference>
<dbReference type="InterPro" id="IPR008241">
    <property type="entry name" value="Isochorismate_pyruvate-lyase"/>
</dbReference>
<dbReference type="PANTHER" id="PTHR38041:SF1">
    <property type="entry name" value="CHORISMATE MUTASE"/>
    <property type="match status" value="1"/>
</dbReference>
<protein>
    <recommendedName>
        <fullName evidence="1">chorismate mutase</fullName>
        <ecNumber evidence="1">5.4.99.5</ecNumber>
    </recommendedName>
</protein>
<dbReference type="GO" id="GO:0004106">
    <property type="term" value="F:chorismate mutase activity"/>
    <property type="evidence" value="ECO:0007669"/>
    <property type="project" value="UniProtKB-EC"/>
</dbReference>
<dbReference type="AlphaFoldDB" id="A0A657LZE2"/>
<reference evidence="4 5" key="1">
    <citation type="submission" date="2016-02" db="EMBL/GenBank/DDBJ databases">
        <title>Genome sequencing of a beta-galactosidase producing bacteria Rhizobium sp. 59.</title>
        <authorList>
            <person name="Wang D."/>
            <person name="Kot W."/>
            <person name="Qin Y."/>
            <person name="Hansen L."/>
            <person name="Naqvi K."/>
            <person name="Rensing C."/>
        </authorList>
    </citation>
    <scope>NUCLEOTIDE SEQUENCE [LARGE SCALE GENOMIC DNA]</scope>
    <source>
        <strain evidence="4 5">59</strain>
    </source>
</reference>
<dbReference type="PANTHER" id="PTHR38041">
    <property type="entry name" value="CHORISMATE MUTASE"/>
    <property type="match status" value="1"/>
</dbReference>
<name>A0A657LZE2_9HYPH</name>
<organism evidence="4 5">
    <name type="scientific">Pararhizobium antarcticum</name>
    <dbReference type="NCBI Taxonomy" id="1798805"/>
    <lineage>
        <taxon>Bacteria</taxon>
        <taxon>Pseudomonadati</taxon>
        <taxon>Pseudomonadota</taxon>
        <taxon>Alphaproteobacteria</taxon>
        <taxon>Hyphomicrobiales</taxon>
        <taxon>Rhizobiaceae</taxon>
        <taxon>Rhizobium/Agrobacterium group</taxon>
        <taxon>Pararhizobium</taxon>
    </lineage>
</organism>
<dbReference type="SUPFAM" id="SSF48600">
    <property type="entry name" value="Chorismate mutase II"/>
    <property type="match status" value="1"/>
</dbReference>
<dbReference type="OrthoDB" id="514491at2"/>
<sequence length="101" mass="11260">MAKAPADCTSMTDIRQEIDRIDQALMALFGERWDYIGRAAEIKRGTGLKADIPARVEEVRSNVRALAATLGLQPDFYDTLWAALIRQAIEHEKDILGETAD</sequence>
<dbReference type="NCBIfam" id="TIGR01803">
    <property type="entry name" value="CM-like"/>
    <property type="match status" value="1"/>
</dbReference>
<dbReference type="InterPro" id="IPR036979">
    <property type="entry name" value="CM_dom_sf"/>
</dbReference>
<dbReference type="InterPro" id="IPR002701">
    <property type="entry name" value="CM_II_prokaryot"/>
</dbReference>
<evidence type="ECO:0000313" key="4">
    <source>
        <dbReference type="EMBL" id="OJG00984.1"/>
    </source>
</evidence>
<dbReference type="Proteomes" id="UP000182661">
    <property type="component" value="Unassembled WGS sequence"/>
</dbReference>
<dbReference type="EC" id="5.4.99.5" evidence="1"/>
<dbReference type="Pfam" id="PF01817">
    <property type="entry name" value="CM_2"/>
    <property type="match status" value="1"/>
</dbReference>
<dbReference type="EMBL" id="LSRP01000002">
    <property type="protein sequence ID" value="OJG00984.1"/>
    <property type="molecule type" value="Genomic_DNA"/>
</dbReference>
<evidence type="ECO:0000313" key="5">
    <source>
        <dbReference type="Proteomes" id="UP000182661"/>
    </source>
</evidence>
<keyword evidence="5" id="KW-1185">Reference proteome</keyword>
<feature type="domain" description="Chorismate mutase" evidence="3">
    <location>
        <begin position="5"/>
        <end position="96"/>
    </location>
</feature>
<comment type="caution">
    <text evidence="4">The sequence shown here is derived from an EMBL/GenBank/DDBJ whole genome shotgun (WGS) entry which is preliminary data.</text>
</comment>
<dbReference type="InterPro" id="IPR051331">
    <property type="entry name" value="Chorismate_mutase-related"/>
</dbReference>
<evidence type="ECO:0000259" key="3">
    <source>
        <dbReference type="PROSITE" id="PS51168"/>
    </source>
</evidence>
<gene>
    <name evidence="4" type="ORF">AX760_09140</name>
</gene>
<proteinExistence type="predicted"/>